<evidence type="ECO:0000256" key="2">
    <source>
        <dbReference type="ARBA" id="ARBA00022679"/>
    </source>
</evidence>
<evidence type="ECO:0000313" key="13">
    <source>
        <dbReference type="EMBL" id="DBA54798.1"/>
    </source>
</evidence>
<dbReference type="GO" id="GO:0005524">
    <property type="term" value="F:ATP binding"/>
    <property type="evidence" value="ECO:0007669"/>
    <property type="project" value="UniProtKB-KW"/>
</dbReference>
<dbReference type="InterPro" id="IPR014759">
    <property type="entry name" value="Helicase_SF3_ssRNA_vir"/>
</dbReference>
<dbReference type="Gene3D" id="1.20.960.20">
    <property type="match status" value="1"/>
</dbReference>
<dbReference type="Pfam" id="PF00680">
    <property type="entry name" value="RdRP_1"/>
    <property type="match status" value="1"/>
</dbReference>
<keyword evidence="10" id="KW-0472">Membrane</keyword>
<evidence type="ECO:0000256" key="7">
    <source>
        <dbReference type="ARBA" id="ARBA00022840"/>
    </source>
</evidence>
<feature type="domain" description="SF3 helicase" evidence="12">
    <location>
        <begin position="804"/>
        <end position="976"/>
    </location>
</feature>
<keyword evidence="3 10" id="KW-0812">Transmembrane</keyword>
<keyword evidence="5" id="KW-0547">Nucleotide-binding</keyword>
<keyword evidence="6" id="KW-0378">Hydrolase</keyword>
<dbReference type="GO" id="GO:0016787">
    <property type="term" value="F:hydrolase activity"/>
    <property type="evidence" value="ECO:0007669"/>
    <property type="project" value="UniProtKB-KW"/>
</dbReference>
<organism evidence="13">
    <name type="scientific">Beach cabbage stralarivirus</name>
    <dbReference type="NCBI Taxonomy" id="3115811"/>
    <lineage>
        <taxon>Viruses</taxon>
        <taxon>Riboviria</taxon>
        <taxon>Orthornavirae</taxon>
        <taxon>Pisuviricota</taxon>
        <taxon>Pisoniviricetes</taxon>
        <taxon>Picornavirales</taxon>
        <taxon>Secoviridae</taxon>
        <taxon>Stralarivirus</taxon>
    </lineage>
</organism>
<dbReference type="PROSITE" id="PS51218">
    <property type="entry name" value="SF3_HELICASE_2"/>
    <property type="match status" value="1"/>
</dbReference>
<dbReference type="InterPro" id="IPR007094">
    <property type="entry name" value="RNA-dir_pol_PSvirus"/>
</dbReference>
<dbReference type="Gene3D" id="3.30.70.270">
    <property type="match status" value="1"/>
</dbReference>
<evidence type="ECO:0000259" key="11">
    <source>
        <dbReference type="PROSITE" id="PS50507"/>
    </source>
</evidence>
<dbReference type="GO" id="GO:0039694">
    <property type="term" value="P:viral RNA genome replication"/>
    <property type="evidence" value="ECO:0007669"/>
    <property type="project" value="InterPro"/>
</dbReference>
<dbReference type="GO" id="GO:0003724">
    <property type="term" value="F:RNA helicase activity"/>
    <property type="evidence" value="ECO:0007669"/>
    <property type="project" value="InterPro"/>
</dbReference>
<sequence length="2327" mass="263842">MGRNLKYVSPADFNKRNLVNSSNGSVGNQNAKARCMHGLTRPGASCTSPCYKIFYPKKNAGKGSPVGSEPGTARLINCCPNCLRGFSSTGRKAHYREYLRVIDGHHEWLCTPYLGETVSPKMIEEHETIQASIKSAILKRQTSGFVPSGEDWEQEAPITPVYLCEAEAKQPFQEYYREPIGPVYQFKEYYDSPIGPEPIMFHFGSIMGNTDVHHVEEPVWLSYVTRPAGWKSRPEFQSKLSIISVIPMGHRPGKFCRSKLKAYTADEPTEETPLVWQGKNVCWEVSHLADAEAQIWDFYEEERVHIINGDIGRYQWIYDQFQIGKKFNPYKRNWFVESDLWRVEEVMGPRPKRNLHPRVASELIFRSFGGVSIFSMIQEFITEPKDMLHDGQVALNMWAYQYIKEPVFFYTAEKEVHEITFDSWLEHALAYFICNDPKRKIHKLSDLLGAMERQFFLWLDFSQTVYEVNPNTAVEASGFSSWIKYPFSKVGEGLSEGFIQGIKNKLKLELGWIWESCSFVRDLFVSLFDKMKEWLSGLLEGDELRKLALDGLLVFAGLLFMCCGFKMLWKLANSLNLPAVVISGAALASIVWVLYKYIDYRQADAFARAQAIWAKVDEIFDSCKEPDVEGEEECKRILGEKACIIDIAPEGQSSGIQIEAAGGEWFIDMGAFWKLLLLIIPCSTVGFAKSISMAKDAAILYSGREATSKFLQETVGSIQEMMLQITGRKNEFLEMLKLYSKTDFEEWRKQVVIYCSCTTEALTVTPDERLRILRKLKDQSETLMNFMDPKVIPNAFVQSFGHHQKILDEGIKAVQTALSVGEWKKQPFCLWLYGASGVGKSQGAKYFINDILDALDYPKLGRVYPRNGTDTFFSGYKNQPVLFYDDLGAVQEGSHFDESEIIKLVAPAPVCLNMASLGDKGDTIFTSDFVVVTANQKGLSPGAQVHHLPAFENRRHACLEVLLNPVPGTKRDRYQFRFFNRNSPYTSQNRLYSYQEVLELLVIQARAHFEEQEMLVASAGEDIWPFFSKRIRQHLLPWLQANGAEWTEEILEVQCEYPGGYILRSGKLLEINKEDPMLVEMKKHLATFQVTDLIDCLPKGQRNKAILLISSGRSNFIDMCTTSARNFWLLEYFRHNHQSFDDVIKKTPLLPRMQGFYQMMKEKFAELPFWVKCAIGACLFLVIGPVLFQSFSKLVTATSASVLGIFGCSQVFSAGSMGSAASSGDPYTQKVGSRAKQQRFILEGMGAVENSENLLTPVCRKKLLANQILMVNVEDPNFFVVLLAIGSTQCLVNYHVWAEIMPGAYRVYSLEKEHFIYTVRPSKCQFRRIGVKDIGIVQFEASFPLFPATSLNFLPDTVDLPKTGFTKFMIPTVGRDGCIFIEEWDCVASYQRPGITYSGAVVKTLRSTESFRYEVPATYKERNIFLPHQCGSLLIGWYKNAPTLFGFHYGRARADKLGEATTFGYGLIVTQQEVRQCQLDFILEVGPLQEDVVEAAGCPLPSFSSTGTVKSLGTLPPSMAPTMPKNTAIKPSLIAEELKKLVREPATEPAVLHQADPRLIGKDVNILERGMKKYQMVAADMAEDGEEEEQDFQDCIDEIFEPLPGDLEAVSDEVNLNGRPGDDYIDGIVASTSEGYPEVLNRKGGETGKWRFLNGVPGSFSIAGTPFEEKVIALDKLSKEMVPSVVGIDCPKDERLPLRKTRDDPKTRLFTVMPFEYNFIVRRYFLEFVGSVMKSHNQIPTKVGINCHSVEWDNLYNSLVQKGSNWFNGDYQAFDGITPSRVLIELGKGIAKKYGNKYKKQQLNLLMACTYRLGICGNQLFRVSGGIPSGFALTVIVNSLVNEFFLRFAWKKILRAHNMVPRLHPMEKEVHFAVYGDDNLVSVSDAFKDKYTLAKIARVLSLYGVTLKDGSDKTKVLLPDFNEPGKCDFLKRRMVPHGARVLCPLDRTSREERLFWVRDSDLGDMAALQENVESFMMEAFYESKKYYVEWTQILREAYKNAKIPWQTLPTWEDQERIFLGGGSKMPDHTEVVVIKKRGKKILTTGVEVWDYVDVKEAWKDTSYAFIFCGMNLPQLYTHLDNFLCIQPLPGKKYPARGAYHSVFRKVRQLNLSVVFCGIWDNDLPYVCAAAYCSYINVKDFSFTVCMSEFFPSEKEATAAITSVHGFRDGITYVVTTTKEQEKEQFRAQNPNKSLFFKSIAIEELMDERVENVARQKAIDCSKILKGQYVVAESSVLCVEGTTIRVQENFCTESLSRLVGKEAEFKNHIVVALNGQTVREIPHSLKGKICQRREALDNRGFNSYFLVGAQALSEMKPERINSLGMRVF</sequence>
<dbReference type="InterPro" id="IPR043502">
    <property type="entry name" value="DNA/RNA_pol_sf"/>
</dbReference>
<evidence type="ECO:0000256" key="6">
    <source>
        <dbReference type="ARBA" id="ARBA00022801"/>
    </source>
</evidence>
<keyword evidence="2" id="KW-0808">Transferase</keyword>
<reference evidence="13" key="2">
    <citation type="journal article" date="2024" name="Arch. Virol.">
        <title>Probing of plant transcriptomes reveals the hidden genetic diversity of the family Secoviridae.</title>
        <authorList>
            <person name="Sidharthan V.K."/>
            <person name="Reddy V."/>
            <person name="Kiran G."/>
            <person name="Rajeswari V."/>
            <person name="Baranwal V.K."/>
            <person name="Kumar M.K."/>
            <person name="Kumar K.S."/>
        </authorList>
    </citation>
    <scope>NUCLEOTIDE SEQUENCE</scope>
    <source>
        <strain evidence="13">Sca tac</strain>
    </source>
</reference>
<evidence type="ECO:0000256" key="3">
    <source>
        <dbReference type="ARBA" id="ARBA00022692"/>
    </source>
</evidence>
<accession>A0AAT9J7W8</accession>
<evidence type="ECO:0000256" key="5">
    <source>
        <dbReference type="ARBA" id="ARBA00022741"/>
    </source>
</evidence>
<dbReference type="InterPro" id="IPR001205">
    <property type="entry name" value="RNA-dir_pol_C"/>
</dbReference>
<feature type="transmembrane region" description="Helical" evidence="10">
    <location>
        <begin position="547"/>
        <end position="569"/>
    </location>
</feature>
<reference evidence="13" key="1">
    <citation type="submission" date="2023-11" db="EMBL/GenBank/DDBJ databases">
        <authorList>
            <person name="Sidharthan V.K."/>
            <person name="Reddy V."/>
            <person name="Kiran G."/>
            <person name="Rajeswari V."/>
            <person name="Baranwal V.K."/>
        </authorList>
    </citation>
    <scope>NUCLEOTIDE SEQUENCE</scope>
    <source>
        <strain evidence="13">Sca tac</strain>
    </source>
</reference>
<evidence type="ECO:0000259" key="12">
    <source>
        <dbReference type="PROSITE" id="PS51218"/>
    </source>
</evidence>
<keyword evidence="8" id="KW-0693">Viral RNA replication</keyword>
<dbReference type="GO" id="GO:0003723">
    <property type="term" value="F:RNA binding"/>
    <property type="evidence" value="ECO:0007669"/>
    <property type="project" value="InterPro"/>
</dbReference>
<evidence type="ECO:0000256" key="10">
    <source>
        <dbReference type="SAM" id="Phobius"/>
    </source>
</evidence>
<proteinExistence type="predicted"/>
<feature type="domain" description="RdRp catalytic" evidence="11">
    <location>
        <begin position="1764"/>
        <end position="1891"/>
    </location>
</feature>
<feature type="transmembrane region" description="Helical" evidence="10">
    <location>
        <begin position="575"/>
        <end position="595"/>
    </location>
</feature>
<dbReference type="InterPro" id="IPR000605">
    <property type="entry name" value="Helicase_SF3_ssDNA/RNA_vir"/>
</dbReference>
<evidence type="ECO:0000256" key="1">
    <source>
        <dbReference type="ARBA" id="ARBA00022484"/>
    </source>
</evidence>
<keyword evidence="4" id="KW-0548">Nucleotidyltransferase</keyword>
<name>A0AAT9J7W8_9SECO</name>
<dbReference type="GO" id="GO:0006351">
    <property type="term" value="P:DNA-templated transcription"/>
    <property type="evidence" value="ECO:0007669"/>
    <property type="project" value="InterPro"/>
</dbReference>
<evidence type="ECO:0000256" key="9">
    <source>
        <dbReference type="ARBA" id="ARBA00022989"/>
    </source>
</evidence>
<evidence type="ECO:0000256" key="4">
    <source>
        <dbReference type="ARBA" id="ARBA00022695"/>
    </source>
</evidence>
<keyword evidence="1" id="KW-0696">RNA-directed RNA polymerase</keyword>
<dbReference type="InterPro" id="IPR043128">
    <property type="entry name" value="Rev_trsase/Diguanyl_cyclase"/>
</dbReference>
<protein>
    <submittedName>
        <fullName evidence="13">Polyprotein</fullName>
    </submittedName>
</protein>
<dbReference type="SUPFAM" id="SSF56672">
    <property type="entry name" value="DNA/RNA polymerases"/>
    <property type="match status" value="1"/>
</dbReference>
<keyword evidence="9 10" id="KW-1133">Transmembrane helix</keyword>
<evidence type="ECO:0000256" key="8">
    <source>
        <dbReference type="ARBA" id="ARBA00022953"/>
    </source>
</evidence>
<keyword evidence="7" id="KW-0067">ATP-binding</keyword>
<dbReference type="GO" id="GO:0003968">
    <property type="term" value="F:RNA-directed RNA polymerase activity"/>
    <property type="evidence" value="ECO:0007669"/>
    <property type="project" value="UniProtKB-KW"/>
</dbReference>
<dbReference type="EMBL" id="BK065129">
    <property type="protein sequence ID" value="DBA54798.1"/>
    <property type="molecule type" value="Genomic_RNA"/>
</dbReference>
<dbReference type="PROSITE" id="PS50507">
    <property type="entry name" value="RDRP_SSRNA_POS"/>
    <property type="match status" value="1"/>
</dbReference>
<dbReference type="Pfam" id="PF00910">
    <property type="entry name" value="RNA_helicase"/>
    <property type="match status" value="1"/>
</dbReference>